<accession>A0A9Q2NAA8</accession>
<dbReference type="Proteomes" id="UP000809337">
    <property type="component" value="Unassembled WGS sequence"/>
</dbReference>
<dbReference type="RefSeq" id="WP_197022020.1">
    <property type="nucleotide sequence ID" value="NZ_CP086766.1"/>
</dbReference>
<sequence>MSDYEKIGHLRRELEDIRKDLSQRIDRDTIDNGDLKILHERVSRAIKALSAQG</sequence>
<protein>
    <submittedName>
        <fullName evidence="1">Uncharacterized protein</fullName>
    </submittedName>
</protein>
<organism evidence="1 2">
    <name type="scientific">Pseudosulfitobacter pseudonitzschiae</name>
    <dbReference type="NCBI Taxonomy" id="1402135"/>
    <lineage>
        <taxon>Bacteria</taxon>
        <taxon>Pseudomonadati</taxon>
        <taxon>Pseudomonadota</taxon>
        <taxon>Alphaproteobacteria</taxon>
        <taxon>Rhodobacterales</taxon>
        <taxon>Roseobacteraceae</taxon>
        <taxon>Pseudosulfitobacter</taxon>
    </lineage>
</organism>
<reference evidence="1" key="1">
    <citation type="submission" date="2021-01" db="EMBL/GenBank/DDBJ databases">
        <title>Diatom-associated Roseobacters Show Island Model of Population Structure.</title>
        <authorList>
            <person name="Qu L."/>
            <person name="Feng X."/>
            <person name="Chen Y."/>
            <person name="Li L."/>
            <person name="Wang X."/>
            <person name="Hu Z."/>
            <person name="Wang H."/>
            <person name="Luo H."/>
        </authorList>
    </citation>
    <scope>NUCLEOTIDE SEQUENCE</scope>
    <source>
        <strain evidence="1">SM26-45</strain>
    </source>
</reference>
<dbReference type="AlphaFoldDB" id="A0A9Q2NAA8"/>
<name>A0A9Q2NAA8_9RHOB</name>
<gene>
    <name evidence="1" type="ORF">JQX14_23905</name>
</gene>
<comment type="caution">
    <text evidence="1">The sequence shown here is derived from an EMBL/GenBank/DDBJ whole genome shotgun (WGS) entry which is preliminary data.</text>
</comment>
<evidence type="ECO:0000313" key="2">
    <source>
        <dbReference type="Proteomes" id="UP000809337"/>
    </source>
</evidence>
<dbReference type="EMBL" id="JAFBWN010000046">
    <property type="protein sequence ID" value="MBM2357596.1"/>
    <property type="molecule type" value="Genomic_DNA"/>
</dbReference>
<evidence type="ECO:0000313" key="1">
    <source>
        <dbReference type="EMBL" id="MBM2357596.1"/>
    </source>
</evidence>
<proteinExistence type="predicted"/>